<gene>
    <name evidence="2" type="ORF">SOCE26_052960</name>
</gene>
<dbReference type="OrthoDB" id="5510596at2"/>
<dbReference type="Proteomes" id="UP000238348">
    <property type="component" value="Chromosome"/>
</dbReference>
<dbReference type="NCBIfam" id="TIGR02532">
    <property type="entry name" value="IV_pilin_GFxxxE"/>
    <property type="match status" value="1"/>
</dbReference>
<sequence>MRCTAACQKRGFTLVELMIVVSIIGVLAALAVVGVSRQLAMSKTAEAKLVVGAITRSAVTQYYRERNTSVILPSGGVAGNTHVLCGAATPVPADFTQVQGTKYQPSAGPNADFMTGSHLAGWQCLGFAITQPIYFQYSYQVGGDYVSDGMPGAPLPSVEEGFEAAARGDLDGDGVASTMVRTGEVRGGEIVTSTQIYTNNDLE</sequence>
<keyword evidence="1" id="KW-0472">Membrane</keyword>
<evidence type="ECO:0000313" key="2">
    <source>
        <dbReference type="EMBL" id="AUX43840.1"/>
    </source>
</evidence>
<protein>
    <submittedName>
        <fullName evidence="2">Fimbiral protein pilA</fullName>
    </submittedName>
</protein>
<dbReference type="Pfam" id="PF07963">
    <property type="entry name" value="N_methyl"/>
    <property type="match status" value="1"/>
</dbReference>
<name>A0A2L0EX11_SORCE</name>
<dbReference type="RefSeq" id="WP_104982458.1">
    <property type="nucleotide sequence ID" value="NZ_CP012673.1"/>
</dbReference>
<reference evidence="2 3" key="1">
    <citation type="submission" date="2015-09" db="EMBL/GenBank/DDBJ databases">
        <title>Sorangium comparison.</title>
        <authorList>
            <person name="Zaburannyi N."/>
            <person name="Bunk B."/>
            <person name="Overmann J."/>
            <person name="Mueller R."/>
        </authorList>
    </citation>
    <scope>NUCLEOTIDE SEQUENCE [LARGE SCALE GENOMIC DNA]</scope>
    <source>
        <strain evidence="2 3">So ce26</strain>
    </source>
</reference>
<dbReference type="InterPro" id="IPR045584">
    <property type="entry name" value="Pilin-like"/>
</dbReference>
<evidence type="ECO:0000313" key="3">
    <source>
        <dbReference type="Proteomes" id="UP000238348"/>
    </source>
</evidence>
<proteinExistence type="predicted"/>
<dbReference type="Gene3D" id="3.30.700.10">
    <property type="entry name" value="Glycoprotein, Type 4 Pilin"/>
    <property type="match status" value="1"/>
</dbReference>
<dbReference type="AlphaFoldDB" id="A0A2L0EX11"/>
<accession>A0A2L0EX11</accession>
<dbReference type="EMBL" id="CP012673">
    <property type="protein sequence ID" value="AUX43840.1"/>
    <property type="molecule type" value="Genomic_DNA"/>
</dbReference>
<dbReference type="SUPFAM" id="SSF54523">
    <property type="entry name" value="Pili subunits"/>
    <property type="match status" value="1"/>
</dbReference>
<dbReference type="PROSITE" id="PS00409">
    <property type="entry name" value="PROKAR_NTER_METHYL"/>
    <property type="match status" value="1"/>
</dbReference>
<organism evidence="2 3">
    <name type="scientific">Sorangium cellulosum</name>
    <name type="common">Polyangium cellulosum</name>
    <dbReference type="NCBI Taxonomy" id="56"/>
    <lineage>
        <taxon>Bacteria</taxon>
        <taxon>Pseudomonadati</taxon>
        <taxon>Myxococcota</taxon>
        <taxon>Polyangia</taxon>
        <taxon>Polyangiales</taxon>
        <taxon>Polyangiaceae</taxon>
        <taxon>Sorangium</taxon>
    </lineage>
</organism>
<evidence type="ECO:0000256" key="1">
    <source>
        <dbReference type="SAM" id="Phobius"/>
    </source>
</evidence>
<dbReference type="InterPro" id="IPR012902">
    <property type="entry name" value="N_methyl_site"/>
</dbReference>
<keyword evidence="1" id="KW-1133">Transmembrane helix</keyword>
<keyword evidence="1" id="KW-0812">Transmembrane</keyword>
<feature type="transmembrane region" description="Helical" evidence="1">
    <location>
        <begin position="12"/>
        <end position="35"/>
    </location>
</feature>